<dbReference type="InterPro" id="IPR050476">
    <property type="entry name" value="Insect_CytP450_Detox"/>
</dbReference>
<feature type="non-terminal residue" evidence="15">
    <location>
        <position position="375"/>
    </location>
</feature>
<keyword evidence="9" id="KW-0492">Microsome</keyword>
<comment type="cofactor">
    <cofactor evidence="1">
        <name>heme</name>
        <dbReference type="ChEBI" id="CHEBI:30413"/>
    </cofactor>
</comment>
<evidence type="ECO:0000256" key="7">
    <source>
        <dbReference type="ARBA" id="ARBA00022723"/>
    </source>
</evidence>
<dbReference type="GO" id="GO:0004497">
    <property type="term" value="F:monooxygenase activity"/>
    <property type="evidence" value="ECO:0007669"/>
    <property type="project" value="UniProtKB-KW"/>
</dbReference>
<dbReference type="STRING" id="1661398.A0A482VXG9"/>
<gene>
    <name evidence="15" type="ORF">BDFB_013499</name>
</gene>
<keyword evidence="12" id="KW-0503">Monooxygenase</keyword>
<evidence type="ECO:0000313" key="16">
    <source>
        <dbReference type="Proteomes" id="UP000292052"/>
    </source>
</evidence>
<dbReference type="PANTHER" id="PTHR24292">
    <property type="entry name" value="CYTOCHROME P450"/>
    <property type="match status" value="1"/>
</dbReference>
<name>A0A482VXG9_ASBVE</name>
<feature type="non-terminal residue" evidence="15">
    <location>
        <position position="1"/>
    </location>
</feature>
<evidence type="ECO:0000256" key="12">
    <source>
        <dbReference type="ARBA" id="ARBA00023033"/>
    </source>
</evidence>
<keyword evidence="13 14" id="KW-0472">Membrane</keyword>
<evidence type="ECO:0000256" key="10">
    <source>
        <dbReference type="ARBA" id="ARBA00023002"/>
    </source>
</evidence>
<reference evidence="15 16" key="1">
    <citation type="submission" date="2017-03" db="EMBL/GenBank/DDBJ databases">
        <title>Genome of the blue death feigning beetle - Asbolus verrucosus.</title>
        <authorList>
            <person name="Rider S.D."/>
        </authorList>
    </citation>
    <scope>NUCLEOTIDE SEQUENCE [LARGE SCALE GENOMIC DNA]</scope>
    <source>
        <strain evidence="15">Butters</strain>
        <tissue evidence="15">Head and leg muscle</tissue>
    </source>
</reference>
<proteinExistence type="inferred from homology"/>
<evidence type="ECO:0000256" key="6">
    <source>
        <dbReference type="ARBA" id="ARBA00022617"/>
    </source>
</evidence>
<dbReference type="PRINTS" id="PR00464">
    <property type="entry name" value="EP450II"/>
</dbReference>
<comment type="similarity">
    <text evidence="5">Belongs to the cytochrome P450 family.</text>
</comment>
<keyword evidence="8" id="KW-0256">Endoplasmic reticulum</keyword>
<dbReference type="GO" id="GO:0020037">
    <property type="term" value="F:heme binding"/>
    <property type="evidence" value="ECO:0007669"/>
    <property type="project" value="InterPro"/>
</dbReference>
<dbReference type="InterPro" id="IPR001128">
    <property type="entry name" value="Cyt_P450"/>
</dbReference>
<comment type="subcellular location">
    <subcellularLocation>
        <location evidence="4">Endoplasmic reticulum membrane</location>
        <topology evidence="4">Peripheral membrane protein</topology>
    </subcellularLocation>
    <subcellularLocation>
        <location evidence="3">Microsome membrane</location>
        <topology evidence="3">Peripheral membrane protein</topology>
    </subcellularLocation>
</comment>
<dbReference type="InterPro" id="IPR002402">
    <property type="entry name" value="Cyt_P450_E_grp-II"/>
</dbReference>
<organism evidence="15 16">
    <name type="scientific">Asbolus verrucosus</name>
    <name type="common">Desert ironclad beetle</name>
    <dbReference type="NCBI Taxonomy" id="1661398"/>
    <lineage>
        <taxon>Eukaryota</taxon>
        <taxon>Metazoa</taxon>
        <taxon>Ecdysozoa</taxon>
        <taxon>Arthropoda</taxon>
        <taxon>Hexapoda</taxon>
        <taxon>Insecta</taxon>
        <taxon>Pterygota</taxon>
        <taxon>Neoptera</taxon>
        <taxon>Endopterygota</taxon>
        <taxon>Coleoptera</taxon>
        <taxon>Polyphaga</taxon>
        <taxon>Cucujiformia</taxon>
        <taxon>Tenebrionidae</taxon>
        <taxon>Pimeliinae</taxon>
        <taxon>Asbolus</taxon>
    </lineage>
</organism>
<evidence type="ECO:0000256" key="13">
    <source>
        <dbReference type="ARBA" id="ARBA00023136"/>
    </source>
</evidence>
<dbReference type="CDD" id="cd11056">
    <property type="entry name" value="CYP6-like"/>
    <property type="match status" value="1"/>
</dbReference>
<accession>A0A482VXG9</accession>
<dbReference type="PANTHER" id="PTHR24292:SF84">
    <property type="entry name" value="CYTOCHROME P450 28A5-RELATED"/>
    <property type="match status" value="1"/>
</dbReference>
<evidence type="ECO:0000256" key="5">
    <source>
        <dbReference type="ARBA" id="ARBA00010617"/>
    </source>
</evidence>
<evidence type="ECO:0000256" key="4">
    <source>
        <dbReference type="ARBA" id="ARBA00004406"/>
    </source>
</evidence>
<dbReference type="Proteomes" id="UP000292052">
    <property type="component" value="Unassembled WGS sequence"/>
</dbReference>
<dbReference type="InterPro" id="IPR036396">
    <property type="entry name" value="Cyt_P450_sf"/>
</dbReference>
<evidence type="ECO:0000256" key="1">
    <source>
        <dbReference type="ARBA" id="ARBA00001971"/>
    </source>
</evidence>
<evidence type="ECO:0000256" key="9">
    <source>
        <dbReference type="ARBA" id="ARBA00022848"/>
    </source>
</evidence>
<comment type="caution">
    <text evidence="15">The sequence shown here is derived from an EMBL/GenBank/DDBJ whole genome shotgun (WGS) entry which is preliminary data.</text>
</comment>
<evidence type="ECO:0000313" key="15">
    <source>
        <dbReference type="EMBL" id="RZC37303.1"/>
    </source>
</evidence>
<keyword evidence="11" id="KW-0408">Iron</keyword>
<evidence type="ECO:0000256" key="14">
    <source>
        <dbReference type="SAM" id="Phobius"/>
    </source>
</evidence>
<evidence type="ECO:0000256" key="3">
    <source>
        <dbReference type="ARBA" id="ARBA00004174"/>
    </source>
</evidence>
<keyword evidence="6" id="KW-0349">Heme</keyword>
<evidence type="ECO:0000256" key="11">
    <source>
        <dbReference type="ARBA" id="ARBA00023004"/>
    </source>
</evidence>
<keyword evidence="14" id="KW-1133">Transmembrane helix</keyword>
<dbReference type="GO" id="GO:0005789">
    <property type="term" value="C:endoplasmic reticulum membrane"/>
    <property type="evidence" value="ECO:0007669"/>
    <property type="project" value="UniProtKB-SubCell"/>
</dbReference>
<keyword evidence="7" id="KW-0479">Metal-binding</keyword>
<keyword evidence="16" id="KW-1185">Reference proteome</keyword>
<evidence type="ECO:0000256" key="2">
    <source>
        <dbReference type="ARBA" id="ARBA00003690"/>
    </source>
</evidence>
<comment type="function">
    <text evidence="2">May be involved in the metabolism of insect hormones and in the breakdown of synthetic insecticides.</text>
</comment>
<feature type="transmembrane region" description="Helical" evidence="14">
    <location>
        <begin position="207"/>
        <end position="230"/>
    </location>
</feature>
<evidence type="ECO:0000256" key="8">
    <source>
        <dbReference type="ARBA" id="ARBA00022824"/>
    </source>
</evidence>
<dbReference type="OrthoDB" id="2789670at2759"/>
<dbReference type="EMBL" id="QDEB01053836">
    <property type="protein sequence ID" value="RZC37303.1"/>
    <property type="molecule type" value="Genomic_DNA"/>
</dbReference>
<dbReference type="Gene3D" id="1.10.630.10">
    <property type="entry name" value="Cytochrome P450"/>
    <property type="match status" value="1"/>
</dbReference>
<dbReference type="SUPFAM" id="SSF48264">
    <property type="entry name" value="Cytochrome P450"/>
    <property type="match status" value="1"/>
</dbReference>
<keyword evidence="14" id="KW-0812">Transmembrane</keyword>
<dbReference type="GO" id="GO:0005506">
    <property type="term" value="F:iron ion binding"/>
    <property type="evidence" value="ECO:0007669"/>
    <property type="project" value="InterPro"/>
</dbReference>
<sequence length="375" mass="43027">LTVAYYWLKSNYEYWKKRGIPGPKPRFFVGNLGQSFIMKKSPSHIYTDIYEAYQNASMVGIFRACTPVLLLRDPELIKDVTIKLFRNFHDNDIDVDKKADPLIGRNPFFLKGEEWKMVRAQLTPGFTSGKMKWLYAHLEETSLQLVKFIENQRGTMNGDGYEAKELCSRFTLNNVASCAFGIEGKCFEEENSEFRQIAKKFLSPGTWATILFFCVTLFPSISKIVSIRLIPKDIERKLNNIVSQTLKYREKNDIVRNDFLHILAQLKKTCKDYEFTDVDVTAHAAGFFGDGYETSSIVMSFALFALAASPEAQSKLREEVVKNFAENNDKIPYEALQAMSYLDGVVNETLRIYPPLFSLQKICTSSHTFTQENEK</sequence>
<dbReference type="Pfam" id="PF00067">
    <property type="entry name" value="p450"/>
    <property type="match status" value="1"/>
</dbReference>
<dbReference type="AlphaFoldDB" id="A0A482VXG9"/>
<protein>
    <submittedName>
        <fullName evidence="15">p450 domain containing protein</fullName>
    </submittedName>
</protein>
<dbReference type="GO" id="GO:0016705">
    <property type="term" value="F:oxidoreductase activity, acting on paired donors, with incorporation or reduction of molecular oxygen"/>
    <property type="evidence" value="ECO:0007669"/>
    <property type="project" value="InterPro"/>
</dbReference>
<keyword evidence="10" id="KW-0560">Oxidoreductase</keyword>